<feature type="compositionally biased region" description="Polar residues" evidence="1">
    <location>
        <begin position="813"/>
        <end position="822"/>
    </location>
</feature>
<feature type="region of interest" description="Disordered" evidence="1">
    <location>
        <begin position="458"/>
        <end position="509"/>
    </location>
</feature>
<feature type="region of interest" description="Disordered" evidence="1">
    <location>
        <begin position="182"/>
        <end position="257"/>
    </location>
</feature>
<name>A0A7H9B3X0_ZYGMR</name>
<feature type="compositionally biased region" description="Basic and acidic residues" evidence="1">
    <location>
        <begin position="653"/>
        <end position="667"/>
    </location>
</feature>
<feature type="compositionally biased region" description="Basic and acidic residues" evidence="1">
    <location>
        <begin position="839"/>
        <end position="855"/>
    </location>
</feature>
<feature type="compositionally biased region" description="Low complexity" evidence="1">
    <location>
        <begin position="498"/>
        <end position="509"/>
    </location>
</feature>
<feature type="compositionally biased region" description="Low complexity" evidence="1">
    <location>
        <begin position="750"/>
        <end position="760"/>
    </location>
</feature>
<feature type="region of interest" description="Disordered" evidence="1">
    <location>
        <begin position="532"/>
        <end position="667"/>
    </location>
</feature>
<dbReference type="AlphaFoldDB" id="A0A7H9B3X0"/>
<feature type="compositionally biased region" description="Polar residues" evidence="1">
    <location>
        <begin position="605"/>
        <end position="627"/>
    </location>
</feature>
<dbReference type="EMBL" id="CP058607">
    <property type="protein sequence ID" value="QLG72629.1"/>
    <property type="molecule type" value="Genomic_DNA"/>
</dbReference>
<evidence type="ECO:0000313" key="3">
    <source>
        <dbReference type="Proteomes" id="UP000509704"/>
    </source>
</evidence>
<keyword evidence="3" id="KW-1185">Reference proteome</keyword>
<feature type="compositionally biased region" description="Polar residues" evidence="1">
    <location>
        <begin position="55"/>
        <end position="68"/>
    </location>
</feature>
<proteinExistence type="predicted"/>
<dbReference type="OrthoDB" id="4085524at2759"/>
<feature type="compositionally biased region" description="Basic and acidic residues" evidence="1">
    <location>
        <begin position="316"/>
        <end position="325"/>
    </location>
</feature>
<feature type="compositionally biased region" description="Low complexity" evidence="1">
    <location>
        <begin position="229"/>
        <end position="250"/>
    </location>
</feature>
<reference evidence="2 3" key="1">
    <citation type="submission" date="2020-07" db="EMBL/GenBank/DDBJ databases">
        <title>The yeast mating-type switching endonuclease HO is a domesticated member of an unorthodox homing genetic element family.</title>
        <authorList>
            <person name="Coughlan A.Y."/>
            <person name="Lombardi L."/>
            <person name="Braun-Galleani S."/>
            <person name="Martos A.R."/>
            <person name="Galeote V."/>
            <person name="Bigey F."/>
            <person name="Dequin S."/>
            <person name="Byrne K.P."/>
            <person name="Wolfe K.H."/>
        </authorList>
    </citation>
    <scope>NUCLEOTIDE SEQUENCE [LARGE SCALE GENOMIC DNA]</scope>
    <source>
        <strain evidence="2 3">NRRL Y-6702</strain>
    </source>
</reference>
<evidence type="ECO:0000313" key="2">
    <source>
        <dbReference type="EMBL" id="QLG72629.1"/>
    </source>
</evidence>
<dbReference type="Proteomes" id="UP000509704">
    <property type="component" value="Chromosome 4"/>
</dbReference>
<feature type="compositionally biased region" description="Low complexity" evidence="1">
    <location>
        <begin position="187"/>
        <end position="209"/>
    </location>
</feature>
<accession>A0A7H9B3X0</accession>
<feature type="compositionally biased region" description="Polar residues" evidence="1">
    <location>
        <begin position="575"/>
        <end position="597"/>
    </location>
</feature>
<organism evidence="2 3">
    <name type="scientific">Zygotorulaspora mrakii</name>
    <name type="common">Zygosaccharomyces mrakii</name>
    <dbReference type="NCBI Taxonomy" id="42260"/>
    <lineage>
        <taxon>Eukaryota</taxon>
        <taxon>Fungi</taxon>
        <taxon>Dikarya</taxon>
        <taxon>Ascomycota</taxon>
        <taxon>Saccharomycotina</taxon>
        <taxon>Saccharomycetes</taxon>
        <taxon>Saccharomycetales</taxon>
        <taxon>Saccharomycetaceae</taxon>
        <taxon>Zygotorulaspora</taxon>
    </lineage>
</organism>
<sequence length="920" mass="100870">MFSKQRHSREASQPINTGALAAASAIGKATINNGRAVDRTKLPFYNQVPNEIKRSSSMMGSRQNSLQRGMSAGRNNSLSNRSSMSSGSHHNIHNSRPVSYIGGGNNSRSQSLESQRRNSSRNNSLISRKRESNGDLQRAFHEFGGVQASGVIHQPSEAPRMVKRYVPSANGLIAIEVPVQDNEGAKSRSSSLRRSASTNGLSLSRSGSLTRKKTINAPSKTQQKRHSSLTESSSVSSSSVSSSKLHSASTRAATNSMAPHPLIETYVVEETEQELHQEDVVRPIKVSESKEIQLQANREPKSELESELKVDAPDINLKGKEKGRNTTEAVSSTDEHSKGNPIEPLEETVVINEKVIKHDEAITEEKSESSPVTKKMVETTVDDSLRTELNSELKHSDTADTEFFDSKEVIEPLPVVNHFNGQEEETILPISTHTRGGTSLAQHLRAMNPYLSQVENAEDKQAQATDNGKLTAESSKGNDKDLYKVPSPMKSALKKSTTRSSNTSSVYSEYSPANDAYLSLTTAENTRLNAKLVKTETPSYKPRHPARPQSMVNSAANRSSSPVARDGHKTKRESTGQPQKVTRNSVYKTSNDSNASVAINAAKVSVNSRKPMTSTSNTTKFHQNGSEEQARKTSHTSKRNSSINNDILYPREPPAKKSSFEKLRNQESSHMGFKKLSLRDETIVADNLGNDQGYKKGYAGNDVGKMSNKQRNDSAVNAYDANRNFLQNSGWKSRIHDSDSEEDVALFSSAGTSGSTQATSNDNQPDSSNGGKGFSFFKNKNKSKQQSNETEVNFSPPQPRYLDANLTKEKSAADSTHSTPNKINKKLSRMSLRSSSTGDVHELRSLETPKSDKSQKRYHSHATMNTGNNSNNNDNNNNNNKGEVMKSKTLRANTVVDDGTPTKKKNALGKKLKKLFGRKS</sequence>
<evidence type="ECO:0008006" key="4">
    <source>
        <dbReference type="Google" id="ProtNLM"/>
    </source>
</evidence>
<feature type="compositionally biased region" description="Low complexity" evidence="1">
    <location>
        <begin position="774"/>
        <end position="788"/>
    </location>
</feature>
<dbReference type="KEGG" id="zmk:HG535_0D03370"/>
<feature type="region of interest" description="Disordered" evidence="1">
    <location>
        <begin position="750"/>
        <end position="920"/>
    </location>
</feature>
<dbReference type="GeneID" id="59236353"/>
<feature type="region of interest" description="Disordered" evidence="1">
    <location>
        <begin position="53"/>
        <end position="133"/>
    </location>
</feature>
<feature type="compositionally biased region" description="Low complexity" evidence="1">
    <location>
        <begin position="74"/>
        <end position="89"/>
    </location>
</feature>
<evidence type="ECO:0000256" key="1">
    <source>
        <dbReference type="SAM" id="MobiDB-lite"/>
    </source>
</evidence>
<feature type="compositionally biased region" description="Polar residues" evidence="1">
    <location>
        <begin position="550"/>
        <end position="562"/>
    </location>
</feature>
<gene>
    <name evidence="2" type="ORF">HG535_0D03370</name>
</gene>
<feature type="compositionally biased region" description="Polar residues" evidence="1">
    <location>
        <begin position="462"/>
        <end position="475"/>
    </location>
</feature>
<feature type="compositionally biased region" description="Basic residues" evidence="1">
    <location>
        <begin position="902"/>
        <end position="920"/>
    </location>
</feature>
<dbReference type="RefSeq" id="XP_037144357.1">
    <property type="nucleotide sequence ID" value="XM_037288462.1"/>
</dbReference>
<feature type="compositionally biased region" description="Low complexity" evidence="1">
    <location>
        <begin position="865"/>
        <end position="880"/>
    </location>
</feature>
<protein>
    <recommendedName>
        <fullName evidence="4">Eisosome protein SEG1</fullName>
    </recommendedName>
</protein>
<feature type="region of interest" description="Disordered" evidence="1">
    <location>
        <begin position="316"/>
        <end position="342"/>
    </location>
</feature>